<reference evidence="5 6" key="1">
    <citation type="submission" date="2020-03" db="EMBL/GenBank/DDBJ databases">
        <title>Genomic Encyclopedia of Type Strains, Phase IV (KMG-IV): sequencing the most valuable type-strain genomes for metagenomic binning, comparative biology and taxonomic classification.</title>
        <authorList>
            <person name="Goeker M."/>
        </authorList>
    </citation>
    <scope>NUCLEOTIDE SEQUENCE [LARGE SCALE GENOMIC DNA]</scope>
    <source>
        <strain evidence="5 6">DSM 7225</strain>
    </source>
</reference>
<keyword evidence="2" id="KW-0863">Zinc-finger</keyword>
<dbReference type="Pfam" id="PF23639">
    <property type="entry name" value="DUF7146"/>
    <property type="match status" value="1"/>
</dbReference>
<protein>
    <submittedName>
        <fullName evidence="5">DNA primase</fullName>
        <ecNumber evidence="5">2.7.7.-</ecNumber>
    </submittedName>
</protein>
<evidence type="ECO:0000256" key="3">
    <source>
        <dbReference type="ARBA" id="ARBA00022833"/>
    </source>
</evidence>
<dbReference type="SMART" id="SM00400">
    <property type="entry name" value="ZnF_CHCC"/>
    <property type="match status" value="1"/>
</dbReference>
<dbReference type="Pfam" id="PF01807">
    <property type="entry name" value="Zn_ribbon_DnaG"/>
    <property type="match status" value="1"/>
</dbReference>
<evidence type="ECO:0000313" key="5">
    <source>
        <dbReference type="EMBL" id="NJB99417.1"/>
    </source>
</evidence>
<dbReference type="GO" id="GO:0005737">
    <property type="term" value="C:cytoplasm"/>
    <property type="evidence" value="ECO:0007669"/>
    <property type="project" value="TreeGrafter"/>
</dbReference>
<evidence type="ECO:0000256" key="2">
    <source>
        <dbReference type="ARBA" id="ARBA00022771"/>
    </source>
</evidence>
<name>A0A7X5Y2T7_9SPHN</name>
<keyword evidence="3" id="KW-0862">Zinc</keyword>
<keyword evidence="6" id="KW-1185">Reference proteome</keyword>
<dbReference type="GO" id="GO:0008270">
    <property type="term" value="F:zinc ion binding"/>
    <property type="evidence" value="ECO:0007669"/>
    <property type="project" value="UniProtKB-KW"/>
</dbReference>
<sequence>MSPPSASLADLDAIRRRHSLSGLIGKKVKLRRSSGGFKGLCPFHKERTPSFHVSDASGTYHCYGCGAHGDLFRWVQDSEGVDFKEAVRRLSDGDPIQADAALPQRAGPLREDSGVVASVEVARWLWRTSLPALGSIVERYLVARGLELGGIRQFRMLSALRFHPRAAVVPWRVGAAEGDVRKRAPAMLGLIVDRDGEPMGVHATYLRQDGSDKIERKMWGGLQRGAVWLQGCPGDMPGGRIAVGEGIETVWSWVQRNQWDGAAAAALSLDNLQGGIVRKDGVWPLWNIRAELGRPPFLIQGAAEAVVLVDADMKPLADQKLQYRRGAKWVRGTIEQAERAQICATAAVQHWRHAGAGLVRAERPPMGMDFNDMVRAAQ</sequence>
<dbReference type="EMBL" id="JAATJB010000015">
    <property type="protein sequence ID" value="NJB99417.1"/>
    <property type="molecule type" value="Genomic_DNA"/>
</dbReference>
<dbReference type="PANTHER" id="PTHR30313:SF2">
    <property type="entry name" value="DNA PRIMASE"/>
    <property type="match status" value="1"/>
</dbReference>
<dbReference type="PANTHER" id="PTHR30313">
    <property type="entry name" value="DNA PRIMASE"/>
    <property type="match status" value="1"/>
</dbReference>
<dbReference type="Gene3D" id="3.90.580.10">
    <property type="entry name" value="Zinc finger, CHC2-type domain"/>
    <property type="match status" value="1"/>
</dbReference>
<keyword evidence="1" id="KW-0479">Metal-binding</keyword>
<keyword evidence="5" id="KW-0548">Nucleotidyltransferase</keyword>
<evidence type="ECO:0000259" key="4">
    <source>
        <dbReference type="SMART" id="SM00400"/>
    </source>
</evidence>
<dbReference type="InterPro" id="IPR055570">
    <property type="entry name" value="DUF7146"/>
</dbReference>
<proteinExistence type="predicted"/>
<dbReference type="GO" id="GO:0006269">
    <property type="term" value="P:DNA replication, synthesis of primer"/>
    <property type="evidence" value="ECO:0007669"/>
    <property type="project" value="TreeGrafter"/>
</dbReference>
<feature type="domain" description="Zinc finger CHC2-type" evidence="4">
    <location>
        <begin position="37"/>
        <end position="91"/>
    </location>
</feature>
<dbReference type="RefSeq" id="WP_164521893.1">
    <property type="nucleotide sequence ID" value="NZ_BAAADY010000020.1"/>
</dbReference>
<dbReference type="EC" id="2.7.7.-" evidence="5"/>
<evidence type="ECO:0000313" key="6">
    <source>
        <dbReference type="Proteomes" id="UP000531251"/>
    </source>
</evidence>
<keyword evidence="5" id="KW-0808">Transferase</keyword>
<gene>
    <name evidence="5" type="ORF">GGR89_003758</name>
</gene>
<accession>A0A7X5Y2T7</accession>
<organism evidence="5 6">
    <name type="scientific">Sphingomonas trueperi</name>
    <dbReference type="NCBI Taxonomy" id="53317"/>
    <lineage>
        <taxon>Bacteria</taxon>
        <taxon>Pseudomonadati</taxon>
        <taxon>Pseudomonadota</taxon>
        <taxon>Alphaproteobacteria</taxon>
        <taxon>Sphingomonadales</taxon>
        <taxon>Sphingomonadaceae</taxon>
        <taxon>Sphingomonas</taxon>
    </lineage>
</organism>
<dbReference type="GO" id="GO:0003899">
    <property type="term" value="F:DNA-directed RNA polymerase activity"/>
    <property type="evidence" value="ECO:0007669"/>
    <property type="project" value="InterPro"/>
</dbReference>
<dbReference type="Proteomes" id="UP000531251">
    <property type="component" value="Unassembled WGS sequence"/>
</dbReference>
<dbReference type="InterPro" id="IPR002694">
    <property type="entry name" value="Znf_CHC2"/>
</dbReference>
<evidence type="ECO:0000256" key="1">
    <source>
        <dbReference type="ARBA" id="ARBA00022723"/>
    </source>
</evidence>
<dbReference type="AlphaFoldDB" id="A0A7X5Y2T7"/>
<dbReference type="InterPro" id="IPR036977">
    <property type="entry name" value="DNA_primase_Znf_CHC2"/>
</dbReference>
<dbReference type="SUPFAM" id="SSF57783">
    <property type="entry name" value="Zinc beta-ribbon"/>
    <property type="match status" value="1"/>
</dbReference>
<dbReference type="InterPro" id="IPR050219">
    <property type="entry name" value="DnaG_primase"/>
</dbReference>
<comment type="caution">
    <text evidence="5">The sequence shown here is derived from an EMBL/GenBank/DDBJ whole genome shotgun (WGS) entry which is preliminary data.</text>
</comment>
<dbReference type="GO" id="GO:0003677">
    <property type="term" value="F:DNA binding"/>
    <property type="evidence" value="ECO:0007669"/>
    <property type="project" value="InterPro"/>
</dbReference>